<name>A0ABU9C2A0_9BURK</name>
<gene>
    <name evidence="4" type="ORF">AACH00_06470</name>
</gene>
<comment type="similarity">
    <text evidence="2 3">Belongs to the LOG family.</text>
</comment>
<proteinExistence type="inferred from homology"/>
<dbReference type="PANTHER" id="PTHR31223:SF70">
    <property type="entry name" value="LOG FAMILY PROTEIN YJL055W"/>
    <property type="match status" value="1"/>
</dbReference>
<dbReference type="NCBIfam" id="TIGR00730">
    <property type="entry name" value="Rossman fold protein, TIGR00730 family"/>
    <property type="match status" value="1"/>
</dbReference>
<keyword evidence="3" id="KW-0378">Hydrolase</keyword>
<evidence type="ECO:0000313" key="4">
    <source>
        <dbReference type="EMBL" id="MEK8045986.1"/>
    </source>
</evidence>
<dbReference type="EC" id="3.2.2.n1" evidence="3"/>
<comment type="caution">
    <text evidence="4">The sequence shown here is derived from an EMBL/GenBank/DDBJ whole genome shotgun (WGS) entry which is preliminary data.</text>
</comment>
<dbReference type="InterPro" id="IPR031100">
    <property type="entry name" value="LOG_fam"/>
</dbReference>
<dbReference type="EMBL" id="JBBUTI010000004">
    <property type="protein sequence ID" value="MEK8045986.1"/>
    <property type="molecule type" value="Genomic_DNA"/>
</dbReference>
<reference evidence="4 5" key="1">
    <citation type="submission" date="2024-04" db="EMBL/GenBank/DDBJ databases">
        <title>Novel species of the genus Ideonella isolated from streams.</title>
        <authorList>
            <person name="Lu H."/>
        </authorList>
    </citation>
    <scope>NUCLEOTIDE SEQUENCE [LARGE SCALE GENOMIC DNA]</scope>
    <source>
        <strain evidence="4 5">LYT19W</strain>
    </source>
</reference>
<dbReference type="PANTHER" id="PTHR31223">
    <property type="entry name" value="LOG FAMILY PROTEIN YJL055W"/>
    <property type="match status" value="1"/>
</dbReference>
<organism evidence="4 5">
    <name type="scientific">Ideonella margarita</name>
    <dbReference type="NCBI Taxonomy" id="2984191"/>
    <lineage>
        <taxon>Bacteria</taxon>
        <taxon>Pseudomonadati</taxon>
        <taxon>Pseudomonadota</taxon>
        <taxon>Betaproteobacteria</taxon>
        <taxon>Burkholderiales</taxon>
        <taxon>Sphaerotilaceae</taxon>
        <taxon>Ideonella</taxon>
    </lineage>
</organism>
<dbReference type="RefSeq" id="WP_341398266.1">
    <property type="nucleotide sequence ID" value="NZ_JBBUTI010000004.1"/>
</dbReference>
<comment type="catalytic activity">
    <reaction evidence="1">
        <text>AMP + H2O = D-ribose 5-phosphate + adenine</text>
        <dbReference type="Rhea" id="RHEA:20129"/>
        <dbReference type="ChEBI" id="CHEBI:15377"/>
        <dbReference type="ChEBI" id="CHEBI:16708"/>
        <dbReference type="ChEBI" id="CHEBI:78346"/>
        <dbReference type="ChEBI" id="CHEBI:456215"/>
        <dbReference type="EC" id="3.2.2.4"/>
    </reaction>
</comment>
<dbReference type="Pfam" id="PF03641">
    <property type="entry name" value="Lysine_decarbox"/>
    <property type="match status" value="1"/>
</dbReference>
<evidence type="ECO:0000313" key="5">
    <source>
        <dbReference type="Proteomes" id="UP001379945"/>
    </source>
</evidence>
<keyword evidence="3" id="KW-0203">Cytokinin biosynthesis</keyword>
<evidence type="ECO:0000256" key="3">
    <source>
        <dbReference type="RuleBase" id="RU363015"/>
    </source>
</evidence>
<dbReference type="Gene3D" id="3.40.50.450">
    <property type="match status" value="1"/>
</dbReference>
<sequence>MSTPFTLCVYCGSRHGTDPAFTAAARAVGQLIGERGWRLVYGGGNVGLMGEVADATLAAGGQVIGVIPELLLQKEVGHRQLTELEVVQTMHQRKQRMAELADAFVALPGGIGTFEELFEVWTWRHIGYHDQPIGLLNTSGFYDPLLTFMKHTLASGFIDGEQQRMLTVDAEPARLLSELAAQSKNATQSDDFRRI</sequence>
<evidence type="ECO:0000256" key="1">
    <source>
        <dbReference type="ARBA" id="ARBA00000274"/>
    </source>
</evidence>
<dbReference type="Proteomes" id="UP001379945">
    <property type="component" value="Unassembled WGS sequence"/>
</dbReference>
<dbReference type="InterPro" id="IPR005269">
    <property type="entry name" value="LOG"/>
</dbReference>
<evidence type="ECO:0000256" key="2">
    <source>
        <dbReference type="ARBA" id="ARBA00006763"/>
    </source>
</evidence>
<protein>
    <recommendedName>
        <fullName evidence="3">Cytokinin riboside 5'-monophosphate phosphoribohydrolase</fullName>
        <ecNumber evidence="3">3.2.2.n1</ecNumber>
    </recommendedName>
</protein>
<accession>A0ABU9C2A0</accession>
<dbReference type="SUPFAM" id="SSF102405">
    <property type="entry name" value="MCP/YpsA-like"/>
    <property type="match status" value="1"/>
</dbReference>
<keyword evidence="5" id="KW-1185">Reference proteome</keyword>